<dbReference type="InterPro" id="IPR002078">
    <property type="entry name" value="Sigma_54_int"/>
</dbReference>
<accession>A0AAW5QT72</accession>
<dbReference type="InterPro" id="IPR009057">
    <property type="entry name" value="Homeodomain-like_sf"/>
</dbReference>
<dbReference type="PROSITE" id="PS00688">
    <property type="entry name" value="SIGMA54_INTERACT_3"/>
    <property type="match status" value="1"/>
</dbReference>
<dbReference type="SUPFAM" id="SSF52172">
    <property type="entry name" value="CheY-like"/>
    <property type="match status" value="1"/>
</dbReference>
<keyword evidence="2" id="KW-0547">Nucleotide-binding</keyword>
<dbReference type="Pfam" id="PF25601">
    <property type="entry name" value="AAA_lid_14"/>
    <property type="match status" value="1"/>
</dbReference>
<dbReference type="PANTHER" id="PTHR32071">
    <property type="entry name" value="TRANSCRIPTIONAL REGULATORY PROTEIN"/>
    <property type="match status" value="1"/>
</dbReference>
<dbReference type="AlphaFoldDB" id="A0AAW5QT72"/>
<evidence type="ECO:0000256" key="2">
    <source>
        <dbReference type="ARBA" id="ARBA00022741"/>
    </source>
</evidence>
<keyword evidence="1" id="KW-0597">Phosphoprotein</keyword>
<keyword evidence="4" id="KW-0902">Two-component regulatory system</keyword>
<keyword evidence="6" id="KW-0238">DNA-binding</keyword>
<dbReference type="FunFam" id="1.10.8.60:FF:000120">
    <property type="entry name" value="Sigma-54-dependent Fis family transcriptional regulator"/>
    <property type="match status" value="1"/>
</dbReference>
<dbReference type="Pfam" id="PF00158">
    <property type="entry name" value="Sigma54_activat"/>
    <property type="match status" value="1"/>
</dbReference>
<feature type="domain" description="Sigma-54 factor interaction" evidence="11">
    <location>
        <begin position="153"/>
        <end position="381"/>
    </location>
</feature>
<dbReference type="GO" id="GO:0006355">
    <property type="term" value="P:regulation of DNA-templated transcription"/>
    <property type="evidence" value="ECO:0007669"/>
    <property type="project" value="InterPro"/>
</dbReference>
<dbReference type="Gene3D" id="1.10.10.60">
    <property type="entry name" value="Homeodomain-like"/>
    <property type="match status" value="1"/>
</dbReference>
<evidence type="ECO:0000256" key="1">
    <source>
        <dbReference type="ARBA" id="ARBA00022553"/>
    </source>
</evidence>
<dbReference type="Proteomes" id="UP001320898">
    <property type="component" value="Unassembled WGS sequence"/>
</dbReference>
<feature type="domain" description="Response regulatory" evidence="12">
    <location>
        <begin position="12"/>
        <end position="125"/>
    </location>
</feature>
<protein>
    <submittedName>
        <fullName evidence="13">Sigma-54 dependent transcriptional regulator</fullName>
    </submittedName>
</protein>
<dbReference type="SMART" id="SM00448">
    <property type="entry name" value="REC"/>
    <property type="match status" value="1"/>
</dbReference>
<dbReference type="PROSITE" id="PS50110">
    <property type="entry name" value="RESPONSE_REGULATORY"/>
    <property type="match status" value="1"/>
</dbReference>
<dbReference type="Gene3D" id="3.40.50.300">
    <property type="entry name" value="P-loop containing nucleotide triphosphate hydrolases"/>
    <property type="match status" value="1"/>
</dbReference>
<dbReference type="SUPFAM" id="SSF52540">
    <property type="entry name" value="P-loop containing nucleoside triphosphate hydrolases"/>
    <property type="match status" value="1"/>
</dbReference>
<evidence type="ECO:0000256" key="3">
    <source>
        <dbReference type="ARBA" id="ARBA00022840"/>
    </source>
</evidence>
<reference evidence="13 14" key="1">
    <citation type="submission" date="2022-04" db="EMBL/GenBank/DDBJ databases">
        <authorList>
            <person name="Ye Y.-Q."/>
            <person name="Du Z.-J."/>
        </authorList>
    </citation>
    <scope>NUCLEOTIDE SEQUENCE [LARGE SCALE GENOMIC DNA]</scope>
    <source>
        <strain evidence="13 14">A6E488</strain>
    </source>
</reference>
<dbReference type="Gene3D" id="1.10.8.60">
    <property type="match status" value="1"/>
</dbReference>
<gene>
    <name evidence="13" type="ORF">MUB46_00875</name>
</gene>
<keyword evidence="3" id="KW-0067">ATP-binding</keyword>
<dbReference type="Gene3D" id="3.40.50.2300">
    <property type="match status" value="1"/>
</dbReference>
<dbReference type="InterPro" id="IPR003593">
    <property type="entry name" value="AAA+_ATPase"/>
</dbReference>
<dbReference type="InterPro" id="IPR011006">
    <property type="entry name" value="CheY-like_superfamily"/>
</dbReference>
<evidence type="ECO:0000256" key="4">
    <source>
        <dbReference type="ARBA" id="ARBA00023012"/>
    </source>
</evidence>
<evidence type="ECO:0000256" key="9">
    <source>
        <dbReference type="PROSITE-ProRule" id="PRU00169"/>
    </source>
</evidence>
<evidence type="ECO:0000256" key="7">
    <source>
        <dbReference type="ARBA" id="ARBA00023159"/>
    </source>
</evidence>
<dbReference type="InterPro" id="IPR058031">
    <property type="entry name" value="AAA_lid_NorR"/>
</dbReference>
<dbReference type="Pfam" id="PF02954">
    <property type="entry name" value="HTH_8"/>
    <property type="match status" value="1"/>
</dbReference>
<dbReference type="GO" id="GO:0005524">
    <property type="term" value="F:ATP binding"/>
    <property type="evidence" value="ECO:0007669"/>
    <property type="project" value="UniProtKB-KW"/>
</dbReference>
<dbReference type="InterPro" id="IPR001789">
    <property type="entry name" value="Sig_transdc_resp-reg_receiver"/>
</dbReference>
<evidence type="ECO:0000313" key="14">
    <source>
        <dbReference type="Proteomes" id="UP001320898"/>
    </source>
</evidence>
<keyword evidence="7" id="KW-0010">Activator</keyword>
<evidence type="ECO:0000256" key="10">
    <source>
        <dbReference type="SAM" id="MobiDB-lite"/>
    </source>
</evidence>
<keyword evidence="5" id="KW-0805">Transcription regulation</keyword>
<dbReference type="RefSeq" id="WP_261613969.1">
    <property type="nucleotide sequence ID" value="NZ_JALIDZ010000001.1"/>
</dbReference>
<dbReference type="EMBL" id="JALIDZ010000001">
    <property type="protein sequence ID" value="MCT8970402.1"/>
    <property type="molecule type" value="Genomic_DNA"/>
</dbReference>
<sequence length="478" mass="51194">MASAETDSPVHRVLVVDRDPVFRRFVREEVASRSGLALDILEAESWSEARAAAEAPVDAILFGIDGANGERSADLAAAAAEAPVIAISGTGSLGLAVAAMRAGAADVLVRPTRPEAVAEAIERTLEPTPKQPLVPTGSARQTARAPSTDFERFIGHSEVMRGVFELISRVSPSKAPVFVTGESGTGKELTAEAVHGRSGRPGAFVALNCGAIPRDLMESEIFGHVRGAFTSANEDRAGAAELANGGTLFLDEICEMAPDLQTKLLRFIQTGTLRRVGDTQSRPVDVRFVCATNRNPEAEVAAGRFRADLYYRLHVLPVHLPPLRERCEDILPIADATLLAFAAEEGRGFTRFDAEARALLVHYEWPGNVRQLQNVIRRAVVMNDGDEITAPMLAMALARAGQIGVEAPVRSADAGNPIQQSGTIEPFWLQERRIIEDALSAFDGNVVQAAAALQISASTIYRKKQGWTADRLVAHSAA</sequence>
<proteinExistence type="predicted"/>
<name>A0AAW5QT72_9HYPH</name>
<feature type="region of interest" description="Disordered" evidence="10">
    <location>
        <begin position="128"/>
        <end position="148"/>
    </location>
</feature>
<evidence type="ECO:0000256" key="5">
    <source>
        <dbReference type="ARBA" id="ARBA00023015"/>
    </source>
</evidence>
<dbReference type="FunFam" id="3.40.50.300:FF:000006">
    <property type="entry name" value="DNA-binding transcriptional regulator NtrC"/>
    <property type="match status" value="1"/>
</dbReference>
<dbReference type="GO" id="GO:0043565">
    <property type="term" value="F:sequence-specific DNA binding"/>
    <property type="evidence" value="ECO:0007669"/>
    <property type="project" value="InterPro"/>
</dbReference>
<dbReference type="InterPro" id="IPR025944">
    <property type="entry name" value="Sigma_54_int_dom_CS"/>
</dbReference>
<evidence type="ECO:0000259" key="11">
    <source>
        <dbReference type="PROSITE" id="PS50045"/>
    </source>
</evidence>
<dbReference type="GO" id="GO:0000160">
    <property type="term" value="P:phosphorelay signal transduction system"/>
    <property type="evidence" value="ECO:0007669"/>
    <property type="project" value="UniProtKB-KW"/>
</dbReference>
<keyword evidence="8" id="KW-0804">Transcription</keyword>
<evidence type="ECO:0000256" key="6">
    <source>
        <dbReference type="ARBA" id="ARBA00023125"/>
    </source>
</evidence>
<dbReference type="PROSITE" id="PS00676">
    <property type="entry name" value="SIGMA54_INTERACT_2"/>
    <property type="match status" value="1"/>
</dbReference>
<dbReference type="InterPro" id="IPR002197">
    <property type="entry name" value="HTH_Fis"/>
</dbReference>
<dbReference type="SMART" id="SM00382">
    <property type="entry name" value="AAA"/>
    <property type="match status" value="1"/>
</dbReference>
<keyword evidence="14" id="KW-1185">Reference proteome</keyword>
<dbReference type="InterPro" id="IPR027417">
    <property type="entry name" value="P-loop_NTPase"/>
</dbReference>
<dbReference type="PANTHER" id="PTHR32071:SF117">
    <property type="entry name" value="PTS-DEPENDENT DIHYDROXYACETONE KINASE OPERON REGULATORY PROTEIN-RELATED"/>
    <property type="match status" value="1"/>
</dbReference>
<evidence type="ECO:0000256" key="8">
    <source>
        <dbReference type="ARBA" id="ARBA00023163"/>
    </source>
</evidence>
<evidence type="ECO:0000313" key="13">
    <source>
        <dbReference type="EMBL" id="MCT8970402.1"/>
    </source>
</evidence>
<comment type="caution">
    <text evidence="9">Lacks conserved residue(s) required for the propagation of feature annotation.</text>
</comment>
<dbReference type="InterPro" id="IPR025943">
    <property type="entry name" value="Sigma_54_int_dom_ATP-bd_2"/>
</dbReference>
<evidence type="ECO:0000259" key="12">
    <source>
        <dbReference type="PROSITE" id="PS50110"/>
    </source>
</evidence>
<dbReference type="PROSITE" id="PS50045">
    <property type="entry name" value="SIGMA54_INTERACT_4"/>
    <property type="match status" value="1"/>
</dbReference>
<comment type="caution">
    <text evidence="13">The sequence shown here is derived from an EMBL/GenBank/DDBJ whole genome shotgun (WGS) entry which is preliminary data.</text>
</comment>
<dbReference type="SUPFAM" id="SSF46689">
    <property type="entry name" value="Homeodomain-like"/>
    <property type="match status" value="1"/>
</dbReference>
<dbReference type="CDD" id="cd00009">
    <property type="entry name" value="AAA"/>
    <property type="match status" value="1"/>
</dbReference>
<organism evidence="13 14">
    <name type="scientific">Microbaculum marinisediminis</name>
    <dbReference type="NCBI Taxonomy" id="2931392"/>
    <lineage>
        <taxon>Bacteria</taxon>
        <taxon>Pseudomonadati</taxon>
        <taxon>Pseudomonadota</taxon>
        <taxon>Alphaproteobacteria</taxon>
        <taxon>Hyphomicrobiales</taxon>
        <taxon>Tepidamorphaceae</taxon>
        <taxon>Microbaculum</taxon>
    </lineage>
</organism>